<protein>
    <submittedName>
        <fullName evidence="2">Uncharacterized protein</fullName>
    </submittedName>
</protein>
<feature type="compositionally biased region" description="Polar residues" evidence="1">
    <location>
        <begin position="11"/>
        <end position="21"/>
    </location>
</feature>
<name>A0ABS2LNH8_9ACTN</name>
<organism evidence="2 3">
    <name type="scientific">Micromonospora luteifusca</name>
    <dbReference type="NCBI Taxonomy" id="709860"/>
    <lineage>
        <taxon>Bacteria</taxon>
        <taxon>Bacillati</taxon>
        <taxon>Actinomycetota</taxon>
        <taxon>Actinomycetes</taxon>
        <taxon>Micromonosporales</taxon>
        <taxon>Micromonosporaceae</taxon>
        <taxon>Micromonospora</taxon>
    </lineage>
</organism>
<feature type="region of interest" description="Disordered" evidence="1">
    <location>
        <begin position="1"/>
        <end position="23"/>
    </location>
</feature>
<keyword evidence="3" id="KW-1185">Reference proteome</keyword>
<comment type="caution">
    <text evidence="2">The sequence shown here is derived from an EMBL/GenBank/DDBJ whole genome shotgun (WGS) entry which is preliminary data.</text>
</comment>
<feature type="compositionally biased region" description="Gly residues" evidence="1">
    <location>
        <begin position="186"/>
        <end position="196"/>
    </location>
</feature>
<reference evidence="2 3" key="1">
    <citation type="submission" date="2021-01" db="EMBL/GenBank/DDBJ databases">
        <title>Sequencing the genomes of 1000 actinobacteria strains.</title>
        <authorList>
            <person name="Klenk H.-P."/>
        </authorList>
    </citation>
    <scope>NUCLEOTIDE SEQUENCE [LARGE SCALE GENOMIC DNA]</scope>
    <source>
        <strain evidence="2 3">DSM 100204</strain>
    </source>
</reference>
<sequence>MQKRRVRRGQNPLQRTPSTVHTRGVLEVRSMWNRNDTEPPGRTSTPLTYVKPLPACRTVPCGTPSTQVVTNRPPENSSTTVQPRLSVDALTIDTSPMKPPSKLCTTRYRPLTAGRPCGARLGDRVTVGPLVGPTDGLPDGDRDPATALGGSPLARPDNPGSTGAGDDAEADTDVGALGATTADGSGNAGGTGGPSGAGLRPRYAPRATKSRTTITTTPAPTTIQGDDTIATGPWGSRGARRMPDMNLPQRTVRAA</sequence>
<evidence type="ECO:0000313" key="3">
    <source>
        <dbReference type="Proteomes" id="UP000764837"/>
    </source>
</evidence>
<evidence type="ECO:0000313" key="2">
    <source>
        <dbReference type="EMBL" id="MBM7489734.1"/>
    </source>
</evidence>
<dbReference type="Proteomes" id="UP000764837">
    <property type="component" value="Unassembled WGS sequence"/>
</dbReference>
<gene>
    <name evidence="2" type="ORF">JOD64_000956</name>
</gene>
<proteinExistence type="predicted"/>
<accession>A0ABS2LNH8</accession>
<dbReference type="EMBL" id="JAFBBP010000001">
    <property type="protein sequence ID" value="MBM7489734.1"/>
    <property type="molecule type" value="Genomic_DNA"/>
</dbReference>
<feature type="compositionally biased region" description="Low complexity" evidence="1">
    <location>
        <begin position="206"/>
        <end position="223"/>
    </location>
</feature>
<feature type="compositionally biased region" description="Low complexity" evidence="1">
    <location>
        <begin position="173"/>
        <end position="185"/>
    </location>
</feature>
<evidence type="ECO:0000256" key="1">
    <source>
        <dbReference type="SAM" id="MobiDB-lite"/>
    </source>
</evidence>
<feature type="region of interest" description="Disordered" evidence="1">
    <location>
        <begin position="112"/>
        <end position="255"/>
    </location>
</feature>